<dbReference type="AlphaFoldDB" id="A0AAU8FW63"/>
<organism evidence="1">
    <name type="scientific">Dyadobacter sp. 676</name>
    <dbReference type="NCBI Taxonomy" id="3088362"/>
    <lineage>
        <taxon>Bacteria</taxon>
        <taxon>Pseudomonadati</taxon>
        <taxon>Bacteroidota</taxon>
        <taxon>Cytophagia</taxon>
        <taxon>Cytophagales</taxon>
        <taxon>Spirosomataceae</taxon>
        <taxon>Dyadobacter</taxon>
    </lineage>
</organism>
<gene>
    <name evidence="1" type="ORF">ABV298_15480</name>
</gene>
<evidence type="ECO:0000313" key="1">
    <source>
        <dbReference type="EMBL" id="XCH27717.1"/>
    </source>
</evidence>
<dbReference type="RefSeq" id="WP_353722964.1">
    <property type="nucleotide sequence ID" value="NZ_CP159289.1"/>
</dbReference>
<name>A0AAU8FW63_9BACT</name>
<reference evidence="1" key="1">
    <citation type="submission" date="2024-06" db="EMBL/GenBank/DDBJ databases">
        <title>Sequencing and assembly of the genome of Dyadobacter sp. strain 676, a symbiont of Cyamopsis tetragonoloba.</title>
        <authorList>
            <person name="Guro P."/>
            <person name="Sazanova A."/>
            <person name="Kuznetsova I."/>
            <person name="Belimov A."/>
            <person name="Safronova V."/>
        </authorList>
    </citation>
    <scope>NUCLEOTIDE SEQUENCE</scope>
    <source>
        <strain evidence="1">676</strain>
    </source>
</reference>
<proteinExistence type="predicted"/>
<accession>A0AAU8FW63</accession>
<dbReference type="EMBL" id="CP159289">
    <property type="protein sequence ID" value="XCH27717.1"/>
    <property type="molecule type" value="Genomic_DNA"/>
</dbReference>
<protein>
    <submittedName>
        <fullName evidence="1">Uncharacterized protein</fullName>
    </submittedName>
</protein>
<sequence>MQQVLSPPPTRTRGGNHNDRVDSVLLANDFTILRDVAISRRKYKGFQLYAWPPKWMSSIYYAFDGKRAVDALMIDYDEVTEEEIAEAVREAKENGTALMIFGHEPLYSAPVNGEYGFNVSFLAAVLREAHRQKLKFYTMSELPEVR</sequence>